<dbReference type="Pfam" id="PF14805">
    <property type="entry name" value="THDPS_N_2"/>
    <property type="match status" value="1"/>
</dbReference>
<feature type="domain" description="Tetrahydrodipicolinate-N-succinyltransferase chain A" evidence="2">
    <location>
        <begin position="4"/>
        <end position="51"/>
    </location>
</feature>
<organism evidence="3">
    <name type="scientific">Thiolapillus brandeum</name>
    <dbReference type="NCBI Taxonomy" id="1076588"/>
    <lineage>
        <taxon>Bacteria</taxon>
        <taxon>Pseudomonadati</taxon>
        <taxon>Pseudomonadota</taxon>
        <taxon>Gammaproteobacteria</taxon>
        <taxon>Chromatiales</taxon>
        <taxon>Sedimenticolaceae</taxon>
        <taxon>Thiolapillus</taxon>
    </lineage>
</organism>
<dbReference type="AlphaFoldDB" id="A0A7C5J081"/>
<proteinExistence type="inferred from homology"/>
<accession>A0A7C5J081</accession>
<dbReference type="InterPro" id="IPR037133">
    <property type="entry name" value="THP_succinylTrfase_N_sf"/>
</dbReference>
<gene>
    <name evidence="3" type="primary">dapD</name>
    <name evidence="3" type="ORF">ENJ98_07020</name>
</gene>
<protein>
    <submittedName>
        <fullName evidence="3">2,3,4,5-tetrahydropyridine-2,6-dicarboxylate N-succinyltransferase</fullName>
        <ecNumber evidence="3">2.3.1.117</ecNumber>
    </submittedName>
</protein>
<sequence>MSNIQNIIEEAFEKRAEITPRTVDTLVRDAVMEAIDQLDRGELRVAEKKDG</sequence>
<name>A0A7C5J081_9GAMM</name>
<dbReference type="InterPro" id="IPR023180">
    <property type="entry name" value="THP_succinylTrfase_dom1"/>
</dbReference>
<comment type="similarity">
    <text evidence="1">Belongs to the transferase hexapeptide repeat family.</text>
</comment>
<keyword evidence="3" id="KW-0808">Transferase</keyword>
<dbReference type="EC" id="2.3.1.117" evidence="3"/>
<evidence type="ECO:0000256" key="1">
    <source>
        <dbReference type="ARBA" id="ARBA00007274"/>
    </source>
</evidence>
<comment type="caution">
    <text evidence="3">The sequence shown here is derived from an EMBL/GenBank/DDBJ whole genome shotgun (WGS) entry which is preliminary data.</text>
</comment>
<evidence type="ECO:0000259" key="2">
    <source>
        <dbReference type="Pfam" id="PF14805"/>
    </source>
</evidence>
<dbReference type="Gene3D" id="1.10.166.10">
    <property type="entry name" value="Tetrahydrodipicolinate-N-succinyltransferase, N-terminal domain"/>
    <property type="match status" value="1"/>
</dbReference>
<dbReference type="EMBL" id="DROM01000421">
    <property type="protein sequence ID" value="HHH13973.1"/>
    <property type="molecule type" value="Genomic_DNA"/>
</dbReference>
<dbReference type="Proteomes" id="UP000886100">
    <property type="component" value="Unassembled WGS sequence"/>
</dbReference>
<evidence type="ECO:0000313" key="3">
    <source>
        <dbReference type="EMBL" id="HHH13973.1"/>
    </source>
</evidence>
<feature type="non-terminal residue" evidence="3">
    <location>
        <position position="51"/>
    </location>
</feature>
<keyword evidence="3" id="KW-0012">Acyltransferase</keyword>
<dbReference type="GO" id="GO:0008666">
    <property type="term" value="F:2,3,4,5-tetrahydropyridine-2,6-dicarboxylate N-succinyltransferase activity"/>
    <property type="evidence" value="ECO:0007669"/>
    <property type="project" value="UniProtKB-EC"/>
</dbReference>
<reference evidence="3" key="1">
    <citation type="journal article" date="2020" name="mSystems">
        <title>Genome- and Community-Level Interaction Insights into Carbon Utilization and Element Cycling Functions of Hydrothermarchaeota in Hydrothermal Sediment.</title>
        <authorList>
            <person name="Zhou Z."/>
            <person name="Liu Y."/>
            <person name="Xu W."/>
            <person name="Pan J."/>
            <person name="Luo Z.H."/>
            <person name="Li M."/>
        </authorList>
    </citation>
    <scope>NUCLEOTIDE SEQUENCE [LARGE SCALE GENOMIC DNA]</scope>
    <source>
        <strain evidence="3">HyVt-535</strain>
    </source>
</reference>